<evidence type="ECO:0000313" key="9">
    <source>
        <dbReference type="EMBL" id="MCL7028416.1"/>
    </source>
</evidence>
<gene>
    <name evidence="9" type="ORF">MKW94_004568</name>
</gene>
<dbReference type="SUPFAM" id="SSF50978">
    <property type="entry name" value="WD40 repeat-like"/>
    <property type="match status" value="1"/>
</dbReference>
<dbReference type="AlphaFoldDB" id="A0AA41V2I7"/>
<dbReference type="SMART" id="SM00320">
    <property type="entry name" value="WD40"/>
    <property type="match status" value="1"/>
</dbReference>
<dbReference type="PANTHER" id="PTHR46027:SF1">
    <property type="entry name" value="PEROXISOMAL TARGETING SIGNAL 2 RECEPTOR"/>
    <property type="match status" value="1"/>
</dbReference>
<keyword evidence="5" id="KW-0653">Protein transport</keyword>
<dbReference type="GO" id="GO:0005053">
    <property type="term" value="F:peroxisome matrix targeting signal-2 binding"/>
    <property type="evidence" value="ECO:0007669"/>
    <property type="project" value="InterPro"/>
</dbReference>
<keyword evidence="10" id="KW-1185">Reference proteome</keyword>
<evidence type="ECO:0000256" key="6">
    <source>
        <dbReference type="ARBA" id="ARBA00023140"/>
    </source>
</evidence>
<dbReference type="GO" id="GO:0005782">
    <property type="term" value="C:peroxisomal matrix"/>
    <property type="evidence" value="ECO:0007669"/>
    <property type="project" value="UniProtKB-SubCell"/>
</dbReference>
<evidence type="ECO:0000256" key="1">
    <source>
        <dbReference type="ARBA" id="ARBA00004253"/>
    </source>
</evidence>
<evidence type="ECO:0000256" key="5">
    <source>
        <dbReference type="ARBA" id="ARBA00022927"/>
    </source>
</evidence>
<evidence type="ECO:0000256" key="8">
    <source>
        <dbReference type="ARBA" id="ARBA00032565"/>
    </source>
</evidence>
<evidence type="ECO:0000313" key="10">
    <source>
        <dbReference type="Proteomes" id="UP001177140"/>
    </source>
</evidence>
<protein>
    <recommendedName>
        <fullName evidence="8">Peroxin-7</fullName>
    </recommendedName>
</protein>
<dbReference type="GO" id="GO:0005829">
    <property type="term" value="C:cytosol"/>
    <property type="evidence" value="ECO:0007669"/>
    <property type="project" value="UniProtKB-SubCell"/>
</dbReference>
<comment type="caution">
    <text evidence="9">The sequence shown here is derived from an EMBL/GenBank/DDBJ whole genome shotgun (WGS) entry which is preliminary data.</text>
</comment>
<evidence type="ECO:0000256" key="3">
    <source>
        <dbReference type="ARBA" id="ARBA00022448"/>
    </source>
</evidence>
<sequence>MPMFKTPFNGYSVKFSPFYEHRLAVATSQNFVIIGNGRIHVIDFTNPSSTMTEISSFETSNGVYDLTWSEDNDNLLVAAIADGSVKLYDLGLPPNSK</sequence>
<dbReference type="InterPro" id="IPR015943">
    <property type="entry name" value="WD40/YVTN_repeat-like_dom_sf"/>
</dbReference>
<dbReference type="GO" id="GO:0016558">
    <property type="term" value="P:protein import into peroxisome matrix"/>
    <property type="evidence" value="ECO:0007669"/>
    <property type="project" value="InterPro"/>
</dbReference>
<dbReference type="InterPro" id="IPR001680">
    <property type="entry name" value="WD40_rpt"/>
</dbReference>
<evidence type="ECO:0000256" key="4">
    <source>
        <dbReference type="ARBA" id="ARBA00022490"/>
    </source>
</evidence>
<evidence type="ECO:0000256" key="7">
    <source>
        <dbReference type="ARBA" id="ARBA00024017"/>
    </source>
</evidence>
<keyword evidence="4" id="KW-0963">Cytoplasm</keyword>
<organism evidence="9 10">
    <name type="scientific">Papaver nudicaule</name>
    <name type="common">Iceland poppy</name>
    <dbReference type="NCBI Taxonomy" id="74823"/>
    <lineage>
        <taxon>Eukaryota</taxon>
        <taxon>Viridiplantae</taxon>
        <taxon>Streptophyta</taxon>
        <taxon>Embryophyta</taxon>
        <taxon>Tracheophyta</taxon>
        <taxon>Spermatophyta</taxon>
        <taxon>Magnoliopsida</taxon>
        <taxon>Ranunculales</taxon>
        <taxon>Papaveraceae</taxon>
        <taxon>Papaveroideae</taxon>
        <taxon>Papaver</taxon>
    </lineage>
</organism>
<evidence type="ECO:0000256" key="2">
    <source>
        <dbReference type="ARBA" id="ARBA00004514"/>
    </source>
</evidence>
<reference evidence="9" key="1">
    <citation type="submission" date="2022-03" db="EMBL/GenBank/DDBJ databases">
        <title>A functionally conserved STORR gene fusion in Papaver species that diverged 16.8 million years ago.</title>
        <authorList>
            <person name="Catania T."/>
        </authorList>
    </citation>
    <scope>NUCLEOTIDE SEQUENCE</scope>
    <source>
        <strain evidence="9">S-191538</strain>
    </source>
</reference>
<comment type="similarity">
    <text evidence="7">Belongs to the WD repeat peroxin-7 family.</text>
</comment>
<accession>A0AA41V2I7</accession>
<name>A0AA41V2I7_PAPNU</name>
<dbReference type="Proteomes" id="UP001177140">
    <property type="component" value="Unassembled WGS sequence"/>
</dbReference>
<keyword evidence="3" id="KW-0813">Transport</keyword>
<dbReference type="InterPro" id="IPR036322">
    <property type="entry name" value="WD40_repeat_dom_sf"/>
</dbReference>
<dbReference type="Gene3D" id="2.130.10.10">
    <property type="entry name" value="YVTN repeat-like/Quinoprotein amine dehydrogenase"/>
    <property type="match status" value="1"/>
</dbReference>
<dbReference type="EMBL" id="JAJJMA010079284">
    <property type="protein sequence ID" value="MCL7028416.1"/>
    <property type="molecule type" value="Genomic_DNA"/>
</dbReference>
<proteinExistence type="inferred from homology"/>
<comment type="subcellular location">
    <subcellularLocation>
        <location evidence="2">Cytoplasm</location>
        <location evidence="2">Cytosol</location>
    </subcellularLocation>
    <subcellularLocation>
        <location evidence="1">Peroxisome matrix</location>
    </subcellularLocation>
</comment>
<keyword evidence="6" id="KW-0576">Peroxisome</keyword>
<dbReference type="PANTHER" id="PTHR46027">
    <property type="entry name" value="PEROXISOMAL TARGETING SIGNAL 2 RECEPTOR"/>
    <property type="match status" value="1"/>
</dbReference>
<dbReference type="InterPro" id="IPR044536">
    <property type="entry name" value="PEX7"/>
</dbReference>